<sequence>MVYTYTPAYYSTLHDSITSLCKTILPFSFKKKRLTDAEHRLSKLQSDNLKWQQDSFHQILNLMGLHKEDILSENEVSAFKIHLLETLIASPLEHEQPVILRDKLVFLQELLYAKCISEDEYHSSKRPLLQRLAVQGAEIDSRDVIFAGPKDTKENKEGEWPVIDLKDEKGLIGKETLQSKNRSKPNSAIKQIKGAASVFGFGSSQKLSKPKEEKSIFEIEARLASSGHVSNESENPFWDEGSETKSILMQASLPNESTKESGSNDKSKRKPFKTLFLNEPREGGGGGGGDNGLNCEEKTSKTAKKQWGFDGFKKWKKNDSDDETAPLPLNNERSDSEAYSGSYHLVDSPIGEGPDTIHIKKKLHSNGSASDFFIDKVSGDKIKKEISKIQTELSTTNSSLQFSDDQIEAISTTLPVDKADLKKFCPKSWRDRYGDVVLDEVKKEFKDHDGEMENKRNAAREKHHNNSMRWTTFENDDENYHPNLFSQQDHHSFPKGQNFTPRNDHRAYTNPFSHDHRAYTNPFSHDYSENNGDKMRTESFQNPFWIPRQQY</sequence>
<dbReference type="Proteomes" id="UP000886885">
    <property type="component" value="Chromosome 6D"/>
</dbReference>
<dbReference type="OrthoDB" id="1904025at2759"/>
<feature type="compositionally biased region" description="Basic and acidic residues" evidence="1">
    <location>
        <begin position="257"/>
        <end position="266"/>
    </location>
</feature>
<dbReference type="EMBL" id="JAAWWB010000012">
    <property type="protein sequence ID" value="KAG6770222.1"/>
    <property type="molecule type" value="Genomic_DNA"/>
</dbReference>
<reference evidence="2" key="1">
    <citation type="journal article" date="2020" name="bioRxiv">
        <title>Hybrid origin of Populus tomentosa Carr. identified through genome sequencing and phylogenomic analysis.</title>
        <authorList>
            <person name="An X."/>
            <person name="Gao K."/>
            <person name="Chen Z."/>
            <person name="Li J."/>
            <person name="Yang X."/>
            <person name="Yang X."/>
            <person name="Zhou J."/>
            <person name="Guo T."/>
            <person name="Zhao T."/>
            <person name="Huang S."/>
            <person name="Miao D."/>
            <person name="Khan W.U."/>
            <person name="Rao P."/>
            <person name="Ye M."/>
            <person name="Lei B."/>
            <person name="Liao W."/>
            <person name="Wang J."/>
            <person name="Ji L."/>
            <person name="Li Y."/>
            <person name="Guo B."/>
            <person name="Mustafa N.S."/>
            <person name="Li S."/>
            <person name="Yun Q."/>
            <person name="Keller S.R."/>
            <person name="Mao J."/>
            <person name="Zhang R."/>
            <person name="Strauss S.H."/>
        </authorList>
    </citation>
    <scope>NUCLEOTIDE SEQUENCE</scope>
    <source>
        <strain evidence="2">GM15</strain>
        <tissue evidence="2">Leaf</tissue>
    </source>
</reference>
<name>A0A8X7ZLY7_POPTO</name>
<evidence type="ECO:0000256" key="1">
    <source>
        <dbReference type="SAM" id="MobiDB-lite"/>
    </source>
</evidence>
<keyword evidence="3" id="KW-1185">Reference proteome</keyword>
<feature type="compositionally biased region" description="Polar residues" evidence="1">
    <location>
        <begin position="244"/>
        <end position="256"/>
    </location>
</feature>
<dbReference type="AlphaFoldDB" id="A0A8X7ZLY7"/>
<dbReference type="PANTHER" id="PTHR37392:SF1">
    <property type="entry name" value="OS09G0556800 PROTEIN"/>
    <property type="match status" value="1"/>
</dbReference>
<feature type="region of interest" description="Disordered" evidence="1">
    <location>
        <begin position="225"/>
        <end position="347"/>
    </location>
</feature>
<gene>
    <name evidence="2" type="ORF">POTOM_025897</name>
</gene>
<proteinExistence type="predicted"/>
<protein>
    <submittedName>
        <fullName evidence="2">Uncharacterized protein</fullName>
    </submittedName>
</protein>
<dbReference type="PANTHER" id="PTHR37392">
    <property type="entry name" value="OS09G0556800 PROTEIN"/>
    <property type="match status" value="1"/>
</dbReference>
<accession>A0A8X7ZLY7</accession>
<organism evidence="2 3">
    <name type="scientific">Populus tomentosa</name>
    <name type="common">Chinese white poplar</name>
    <dbReference type="NCBI Taxonomy" id="118781"/>
    <lineage>
        <taxon>Eukaryota</taxon>
        <taxon>Viridiplantae</taxon>
        <taxon>Streptophyta</taxon>
        <taxon>Embryophyta</taxon>
        <taxon>Tracheophyta</taxon>
        <taxon>Spermatophyta</taxon>
        <taxon>Magnoliopsida</taxon>
        <taxon>eudicotyledons</taxon>
        <taxon>Gunneridae</taxon>
        <taxon>Pentapetalae</taxon>
        <taxon>rosids</taxon>
        <taxon>fabids</taxon>
        <taxon>Malpighiales</taxon>
        <taxon>Salicaceae</taxon>
        <taxon>Saliceae</taxon>
        <taxon>Populus</taxon>
    </lineage>
</organism>
<evidence type="ECO:0000313" key="3">
    <source>
        <dbReference type="Proteomes" id="UP000886885"/>
    </source>
</evidence>
<evidence type="ECO:0000313" key="2">
    <source>
        <dbReference type="EMBL" id="KAG6770222.1"/>
    </source>
</evidence>
<comment type="caution">
    <text evidence="2">The sequence shown here is derived from an EMBL/GenBank/DDBJ whole genome shotgun (WGS) entry which is preliminary data.</text>
</comment>